<dbReference type="AlphaFoldDB" id="A0A6A5V192"/>
<evidence type="ECO:0000313" key="2">
    <source>
        <dbReference type="Proteomes" id="UP000800036"/>
    </source>
</evidence>
<name>A0A6A5V192_9PLEO</name>
<keyword evidence="2" id="KW-1185">Reference proteome</keyword>
<organism evidence="1 2">
    <name type="scientific">Bimuria novae-zelandiae CBS 107.79</name>
    <dbReference type="NCBI Taxonomy" id="1447943"/>
    <lineage>
        <taxon>Eukaryota</taxon>
        <taxon>Fungi</taxon>
        <taxon>Dikarya</taxon>
        <taxon>Ascomycota</taxon>
        <taxon>Pezizomycotina</taxon>
        <taxon>Dothideomycetes</taxon>
        <taxon>Pleosporomycetidae</taxon>
        <taxon>Pleosporales</taxon>
        <taxon>Massarineae</taxon>
        <taxon>Didymosphaeriaceae</taxon>
        <taxon>Bimuria</taxon>
    </lineage>
</organism>
<evidence type="ECO:0000313" key="1">
    <source>
        <dbReference type="EMBL" id="KAF1970794.1"/>
    </source>
</evidence>
<dbReference type="Proteomes" id="UP000800036">
    <property type="component" value="Unassembled WGS sequence"/>
</dbReference>
<accession>A0A6A5V192</accession>
<protein>
    <submittedName>
        <fullName evidence="1">Uncharacterized protein</fullName>
    </submittedName>
</protein>
<dbReference type="EMBL" id="ML976698">
    <property type="protein sequence ID" value="KAF1970794.1"/>
    <property type="molecule type" value="Genomic_DNA"/>
</dbReference>
<proteinExistence type="predicted"/>
<dbReference type="OrthoDB" id="417125at2759"/>
<reference evidence="1" key="1">
    <citation type="journal article" date="2020" name="Stud. Mycol.">
        <title>101 Dothideomycetes genomes: a test case for predicting lifestyles and emergence of pathogens.</title>
        <authorList>
            <person name="Haridas S."/>
            <person name="Albert R."/>
            <person name="Binder M."/>
            <person name="Bloem J."/>
            <person name="Labutti K."/>
            <person name="Salamov A."/>
            <person name="Andreopoulos B."/>
            <person name="Baker S."/>
            <person name="Barry K."/>
            <person name="Bills G."/>
            <person name="Bluhm B."/>
            <person name="Cannon C."/>
            <person name="Castanera R."/>
            <person name="Culley D."/>
            <person name="Daum C."/>
            <person name="Ezra D."/>
            <person name="Gonzalez J."/>
            <person name="Henrissat B."/>
            <person name="Kuo A."/>
            <person name="Liang C."/>
            <person name="Lipzen A."/>
            <person name="Lutzoni F."/>
            <person name="Magnuson J."/>
            <person name="Mondo S."/>
            <person name="Nolan M."/>
            <person name="Ohm R."/>
            <person name="Pangilinan J."/>
            <person name="Park H.-J."/>
            <person name="Ramirez L."/>
            <person name="Alfaro M."/>
            <person name="Sun H."/>
            <person name="Tritt A."/>
            <person name="Yoshinaga Y."/>
            <person name="Zwiers L.-H."/>
            <person name="Turgeon B."/>
            <person name="Goodwin S."/>
            <person name="Spatafora J."/>
            <person name="Crous P."/>
            <person name="Grigoriev I."/>
        </authorList>
    </citation>
    <scope>NUCLEOTIDE SEQUENCE</scope>
    <source>
        <strain evidence="1">CBS 107.79</strain>
    </source>
</reference>
<gene>
    <name evidence="1" type="ORF">BU23DRAFT_472800</name>
</gene>
<sequence length="105" mass="11714">MFSKFSNVRLFKPRKKHAVRSSFYMVATNVRPRSKDAQSAVLEWRTQWESATFGFDSAFLSCPCASGDHVSSLLAGFGPQLIDLATPVWKIQANGLRSAPFLKNC</sequence>